<sequence length="143" mass="16575">MMKLHQNDSTKDWILLSKDGKQRIEVHSPVILDKWTSPVSAHLYFNRLDLHASSNFFSCLRLLTIATLITLANSLDLDGLLNEIFDFLVERISPESSIRLWQLCKEYNIEKHIEKFSTICSTTWLPIFRTACVLTGFSFLLKK</sequence>
<proteinExistence type="predicted"/>
<reference evidence="2" key="1">
    <citation type="submission" date="2022-11" db="UniProtKB">
        <authorList>
            <consortium name="WormBaseParasite"/>
        </authorList>
    </citation>
    <scope>IDENTIFICATION</scope>
</reference>
<accession>A0A915ERQ1</accession>
<name>A0A915ERQ1_9BILA</name>
<dbReference type="WBParaSite" id="jg9080">
    <property type="protein sequence ID" value="jg9080"/>
    <property type="gene ID" value="jg9080"/>
</dbReference>
<dbReference type="Proteomes" id="UP000887574">
    <property type="component" value="Unplaced"/>
</dbReference>
<evidence type="ECO:0000313" key="2">
    <source>
        <dbReference type="WBParaSite" id="jg9080"/>
    </source>
</evidence>
<dbReference type="AlphaFoldDB" id="A0A915ERQ1"/>
<protein>
    <submittedName>
        <fullName evidence="2">BTB domain-containing protein</fullName>
    </submittedName>
</protein>
<evidence type="ECO:0000313" key="1">
    <source>
        <dbReference type="Proteomes" id="UP000887574"/>
    </source>
</evidence>
<organism evidence="1 2">
    <name type="scientific">Ditylenchus dipsaci</name>
    <dbReference type="NCBI Taxonomy" id="166011"/>
    <lineage>
        <taxon>Eukaryota</taxon>
        <taxon>Metazoa</taxon>
        <taxon>Ecdysozoa</taxon>
        <taxon>Nematoda</taxon>
        <taxon>Chromadorea</taxon>
        <taxon>Rhabditida</taxon>
        <taxon>Tylenchina</taxon>
        <taxon>Tylenchomorpha</taxon>
        <taxon>Sphaerularioidea</taxon>
        <taxon>Anguinidae</taxon>
        <taxon>Anguininae</taxon>
        <taxon>Ditylenchus</taxon>
    </lineage>
</organism>
<keyword evidence="1" id="KW-1185">Reference proteome</keyword>